<proteinExistence type="predicted"/>
<dbReference type="Proteomes" id="UP000770785">
    <property type="component" value="Unassembled WGS sequence"/>
</dbReference>
<dbReference type="EMBL" id="JAATJH010000001">
    <property type="protein sequence ID" value="NJC24648.1"/>
    <property type="molecule type" value="Genomic_DNA"/>
</dbReference>
<comment type="caution">
    <text evidence="2">The sequence shown here is derived from an EMBL/GenBank/DDBJ whole genome shotgun (WGS) entry which is preliminary data.</text>
</comment>
<accession>A0ABX0X703</accession>
<keyword evidence="3" id="KW-1185">Reference proteome</keyword>
<reference evidence="2 3" key="1">
    <citation type="submission" date="2020-03" db="EMBL/GenBank/DDBJ databases">
        <title>Genomic Encyclopedia of Type Strains, Phase IV (KMG-IV): sequencing the most valuable type-strain genomes for metagenomic binning, comparative biology and taxonomic classification.</title>
        <authorList>
            <person name="Goeker M."/>
        </authorList>
    </citation>
    <scope>NUCLEOTIDE SEQUENCE [LARGE SCALE GENOMIC DNA]</scope>
    <source>
        <strain evidence="2 3">DSM 105096</strain>
    </source>
</reference>
<organism evidence="2 3">
    <name type="scientific">Neolewinella antarctica</name>
    <dbReference type="NCBI Taxonomy" id="442734"/>
    <lineage>
        <taxon>Bacteria</taxon>
        <taxon>Pseudomonadati</taxon>
        <taxon>Bacteroidota</taxon>
        <taxon>Saprospiria</taxon>
        <taxon>Saprospirales</taxon>
        <taxon>Lewinellaceae</taxon>
        <taxon>Neolewinella</taxon>
    </lineage>
</organism>
<protein>
    <submittedName>
        <fullName evidence="2">Uncharacterized protein</fullName>
    </submittedName>
</protein>
<feature type="region of interest" description="Disordered" evidence="1">
    <location>
        <begin position="1"/>
        <end position="36"/>
    </location>
</feature>
<sequence length="36" mass="3835">MSELNSSDDDGRTDGGYDAANESGYYQTSEGRTVDA</sequence>
<feature type="compositionally biased region" description="Polar residues" evidence="1">
    <location>
        <begin position="24"/>
        <end position="36"/>
    </location>
</feature>
<evidence type="ECO:0000313" key="2">
    <source>
        <dbReference type="EMBL" id="NJC24648.1"/>
    </source>
</evidence>
<gene>
    <name evidence="2" type="ORF">GGR27_000129</name>
</gene>
<evidence type="ECO:0000256" key="1">
    <source>
        <dbReference type="SAM" id="MobiDB-lite"/>
    </source>
</evidence>
<name>A0ABX0X703_9BACT</name>
<evidence type="ECO:0000313" key="3">
    <source>
        <dbReference type="Proteomes" id="UP000770785"/>
    </source>
</evidence>